<protein>
    <recommendedName>
        <fullName evidence="1">DUF6456 domain-containing protein</fullName>
    </recommendedName>
</protein>
<dbReference type="Proteomes" id="UP000238801">
    <property type="component" value="Unassembled WGS sequence"/>
</dbReference>
<keyword evidence="3" id="KW-1185">Reference proteome</keyword>
<feature type="domain" description="DUF6456" evidence="1">
    <location>
        <begin position="185"/>
        <end position="304"/>
    </location>
</feature>
<evidence type="ECO:0000313" key="3">
    <source>
        <dbReference type="Proteomes" id="UP000238801"/>
    </source>
</evidence>
<dbReference type="RefSeq" id="WP_245883710.1">
    <property type="nucleotide sequence ID" value="NZ_PVTT01000001.1"/>
</dbReference>
<sequence>MDGTMDGGAVRAELPDWLDEGVRAYLLHVETGRPIRAIARDLGQHASTVLRQIRRFEARREDPLVDEALGALGDGRPGELDAAPEGGALALLDALDAPGAVLAVADQMDKAVIVRTDGAGRTQRTAVVERPVARALALRGWIERREDGASRRVSRYALAPAGRAVLGRPPGGMAEAPAVFEAAPRSAGAETPLRILARRRDATGRRFLDAPLTAAAERMAEDFVAAGLSVLPPEEGVARAMRLGAATPLGAALADLGDGLAEVALRTCCLGEGIERTERRLGWSARSGKIVLRIALQRLARHYGGARVAAR</sequence>
<dbReference type="Pfam" id="PF20057">
    <property type="entry name" value="DUF6456"/>
    <property type="match status" value="1"/>
</dbReference>
<dbReference type="AlphaFoldDB" id="A0A2T0X8C1"/>
<name>A0A2T0X8C1_9RHOB</name>
<evidence type="ECO:0000259" key="1">
    <source>
        <dbReference type="Pfam" id="PF20057"/>
    </source>
</evidence>
<organism evidence="2 3">
    <name type="scientific">Hasllibacter halocynthiae</name>
    <dbReference type="NCBI Taxonomy" id="595589"/>
    <lineage>
        <taxon>Bacteria</taxon>
        <taxon>Pseudomonadati</taxon>
        <taxon>Pseudomonadota</taxon>
        <taxon>Alphaproteobacteria</taxon>
        <taxon>Rhodobacterales</taxon>
        <taxon>Roseobacteraceae</taxon>
        <taxon>Hasllibacter</taxon>
    </lineage>
</organism>
<evidence type="ECO:0000313" key="2">
    <source>
        <dbReference type="EMBL" id="PRY95179.1"/>
    </source>
</evidence>
<comment type="caution">
    <text evidence="2">The sequence shown here is derived from an EMBL/GenBank/DDBJ whole genome shotgun (WGS) entry which is preliminary data.</text>
</comment>
<proteinExistence type="predicted"/>
<gene>
    <name evidence="2" type="ORF">BCF33_0793</name>
</gene>
<accession>A0A2T0X8C1</accession>
<reference evidence="2 3" key="1">
    <citation type="submission" date="2018-03" db="EMBL/GenBank/DDBJ databases">
        <title>Genomic Encyclopedia of Archaeal and Bacterial Type Strains, Phase II (KMG-II): from individual species to whole genera.</title>
        <authorList>
            <person name="Goeker M."/>
        </authorList>
    </citation>
    <scope>NUCLEOTIDE SEQUENCE [LARGE SCALE GENOMIC DNA]</scope>
    <source>
        <strain evidence="2 3">DSM 29318</strain>
    </source>
</reference>
<dbReference type="InterPro" id="IPR045599">
    <property type="entry name" value="DUF6456"/>
</dbReference>
<dbReference type="EMBL" id="PVTT01000001">
    <property type="protein sequence ID" value="PRY95179.1"/>
    <property type="molecule type" value="Genomic_DNA"/>
</dbReference>